<dbReference type="InterPro" id="IPR001647">
    <property type="entry name" value="HTH_TetR"/>
</dbReference>
<reference evidence="4" key="1">
    <citation type="submission" date="2023-01" db="EMBL/GenBank/DDBJ databases">
        <title>Draft genome sequence of Nocardiopsis sp. LSu2-4 isolated from halophytes.</title>
        <authorList>
            <person name="Duangmal K."/>
            <person name="Chantavorakit T."/>
        </authorList>
    </citation>
    <scope>NUCLEOTIDE SEQUENCE</scope>
    <source>
        <strain evidence="4">LSu2-4</strain>
    </source>
</reference>
<dbReference type="PRINTS" id="PR00455">
    <property type="entry name" value="HTHTETR"/>
</dbReference>
<evidence type="ECO:0000313" key="5">
    <source>
        <dbReference type="Proteomes" id="UP001165685"/>
    </source>
</evidence>
<evidence type="ECO:0000256" key="2">
    <source>
        <dbReference type="PROSITE-ProRule" id="PRU00335"/>
    </source>
</evidence>
<evidence type="ECO:0000256" key="1">
    <source>
        <dbReference type="ARBA" id="ARBA00023125"/>
    </source>
</evidence>
<comment type="caution">
    <text evidence="4">The sequence shown here is derived from an EMBL/GenBank/DDBJ whole genome shotgun (WGS) entry which is preliminary data.</text>
</comment>
<dbReference type="Gene3D" id="1.10.357.10">
    <property type="entry name" value="Tetracycline Repressor, domain 2"/>
    <property type="match status" value="1"/>
</dbReference>
<organism evidence="4 5">
    <name type="scientific">Nocardiopsis suaedae</name>
    <dbReference type="NCBI Taxonomy" id="3018444"/>
    <lineage>
        <taxon>Bacteria</taxon>
        <taxon>Bacillati</taxon>
        <taxon>Actinomycetota</taxon>
        <taxon>Actinomycetes</taxon>
        <taxon>Streptosporangiales</taxon>
        <taxon>Nocardiopsidaceae</taxon>
        <taxon>Nocardiopsis</taxon>
    </lineage>
</organism>
<proteinExistence type="predicted"/>
<keyword evidence="5" id="KW-1185">Reference proteome</keyword>
<evidence type="ECO:0000259" key="3">
    <source>
        <dbReference type="PROSITE" id="PS50977"/>
    </source>
</evidence>
<dbReference type="EMBL" id="JAQFWP010000035">
    <property type="protein sequence ID" value="MDA2806484.1"/>
    <property type="molecule type" value="Genomic_DNA"/>
</dbReference>
<protein>
    <submittedName>
        <fullName evidence="4">TetR/AcrR family transcriptional regulator</fullName>
    </submittedName>
</protein>
<dbReference type="InterPro" id="IPR050109">
    <property type="entry name" value="HTH-type_TetR-like_transc_reg"/>
</dbReference>
<keyword evidence="1 2" id="KW-0238">DNA-binding</keyword>
<dbReference type="InterPro" id="IPR036271">
    <property type="entry name" value="Tet_transcr_reg_TetR-rel_C_sf"/>
</dbReference>
<feature type="DNA-binding region" description="H-T-H motif" evidence="2">
    <location>
        <begin position="33"/>
        <end position="52"/>
    </location>
</feature>
<feature type="domain" description="HTH tetR-type" evidence="3">
    <location>
        <begin position="10"/>
        <end position="70"/>
    </location>
</feature>
<gene>
    <name evidence="4" type="ORF">O4U47_18380</name>
</gene>
<accession>A0ABT4TP81</accession>
<dbReference type="PANTHER" id="PTHR30055">
    <property type="entry name" value="HTH-TYPE TRANSCRIPTIONAL REGULATOR RUTR"/>
    <property type="match status" value="1"/>
</dbReference>
<dbReference type="SUPFAM" id="SSF46689">
    <property type="entry name" value="Homeodomain-like"/>
    <property type="match status" value="1"/>
</dbReference>
<dbReference type="Proteomes" id="UP001165685">
    <property type="component" value="Unassembled WGS sequence"/>
</dbReference>
<dbReference type="InterPro" id="IPR009057">
    <property type="entry name" value="Homeodomain-like_sf"/>
</dbReference>
<dbReference type="RefSeq" id="WP_270679124.1">
    <property type="nucleotide sequence ID" value="NZ_JAQFWP010000035.1"/>
</dbReference>
<dbReference type="SUPFAM" id="SSF48498">
    <property type="entry name" value="Tetracyclin repressor-like, C-terminal domain"/>
    <property type="match status" value="1"/>
</dbReference>
<dbReference type="Pfam" id="PF00440">
    <property type="entry name" value="TetR_N"/>
    <property type="match status" value="1"/>
</dbReference>
<name>A0ABT4TP81_9ACTN</name>
<sequence length="223" mass="23796">MAQTRKERAARTREELKRAARRLFAERGFLNTKITDITAAAGRSTGSFYEHFRDKDALLQALAQDMEDQADREIAAFDGAHGTDASRHDLADPDHLRAHVAGGWQVFRDHLPVMAARFQSAAAAPPEEGRMWRMLVEQTGPFRRHLEDMAARGRTPPGPPELTAAAIGALLSGLGYAALTAREPVPSDEEVVDTLTALLLNGLAGGAGAGPGEAGEPGPLNGG</sequence>
<dbReference type="PANTHER" id="PTHR30055:SF226">
    <property type="entry name" value="HTH-TYPE TRANSCRIPTIONAL REGULATOR PKSA"/>
    <property type="match status" value="1"/>
</dbReference>
<evidence type="ECO:0000313" key="4">
    <source>
        <dbReference type="EMBL" id="MDA2806484.1"/>
    </source>
</evidence>
<dbReference type="PROSITE" id="PS50977">
    <property type="entry name" value="HTH_TETR_2"/>
    <property type="match status" value="1"/>
</dbReference>
<dbReference type="Gene3D" id="1.10.10.60">
    <property type="entry name" value="Homeodomain-like"/>
    <property type="match status" value="1"/>
</dbReference>